<dbReference type="PANTHER" id="PTHR20913">
    <property type="entry name" value="TBC1 DOMAIN FAMILY MEMBER 20/GTPASE"/>
    <property type="match status" value="1"/>
</dbReference>
<dbReference type="OrthoDB" id="206700at2759"/>
<sequence length="266" mass="30128">MSEQNYREQVRRDVERTGLKKEQKECVIQRICNVLDHVPELHYYQGFHDVAVHCASEDDLEDLALLCLRDFMTPEIEPTLAVLALLPELISIADSRLDAIMRTVPEPHFALAPLLTLFGHNTESNAMLESVQLKVEQYGLGYALYLYTAVMMYRRDEIVEQATGEPPEVVHSILSKAGNSLDGIDPDLLFKSADTLRIRIPLSRLPSYRKLSRHSAVKTGSLIPSEQARRDLIELSRPPSDGRRRRIAVAVVVVVVGFLLQRARYP</sequence>
<accession>A0A2T0FEV2</accession>
<dbReference type="EMBL" id="NDIQ01000001">
    <property type="protein sequence ID" value="PRT53505.1"/>
    <property type="molecule type" value="Genomic_DNA"/>
</dbReference>
<dbReference type="GO" id="GO:0005789">
    <property type="term" value="C:endoplasmic reticulum membrane"/>
    <property type="evidence" value="ECO:0007669"/>
    <property type="project" value="TreeGrafter"/>
</dbReference>
<dbReference type="GO" id="GO:0005096">
    <property type="term" value="F:GTPase activator activity"/>
    <property type="evidence" value="ECO:0007669"/>
    <property type="project" value="UniProtKB-KW"/>
</dbReference>
<dbReference type="InterPro" id="IPR045913">
    <property type="entry name" value="TBC20/Gyp8-like"/>
</dbReference>
<gene>
    <name evidence="2" type="ORF">B9G98_01125</name>
</gene>
<protein>
    <submittedName>
        <fullName evidence="2">TBC1 domain family member 20</fullName>
    </submittedName>
</protein>
<reference evidence="2 3" key="1">
    <citation type="submission" date="2017-04" db="EMBL/GenBank/DDBJ databases">
        <title>Genome sequencing of [Candida] sorbophila.</title>
        <authorList>
            <person name="Ahn J.O."/>
        </authorList>
    </citation>
    <scope>NUCLEOTIDE SEQUENCE [LARGE SCALE GENOMIC DNA]</scope>
    <source>
        <strain evidence="2 3">DS02</strain>
    </source>
</reference>
<dbReference type="Gene3D" id="1.10.8.1310">
    <property type="match status" value="1"/>
</dbReference>
<dbReference type="RefSeq" id="XP_024663451.1">
    <property type="nucleotide sequence ID" value="XM_024807683.1"/>
</dbReference>
<dbReference type="GeneID" id="36514874"/>
<comment type="caution">
    <text evidence="2">The sequence shown here is derived from an EMBL/GenBank/DDBJ whole genome shotgun (WGS) entry which is preliminary data.</text>
</comment>
<dbReference type="Gene3D" id="1.10.472.80">
    <property type="entry name" value="Ypt/Rab-GAP domain of gyp1p, domain 3"/>
    <property type="match status" value="1"/>
</dbReference>
<dbReference type="STRING" id="45607.A0A2T0FEV2"/>
<proteinExistence type="predicted"/>
<dbReference type="SUPFAM" id="SSF47923">
    <property type="entry name" value="Ypt/Rab-GAP domain of gyp1p"/>
    <property type="match status" value="1"/>
</dbReference>
<dbReference type="AlphaFoldDB" id="A0A2T0FEV2"/>
<evidence type="ECO:0000313" key="3">
    <source>
        <dbReference type="Proteomes" id="UP000238350"/>
    </source>
</evidence>
<dbReference type="Proteomes" id="UP000238350">
    <property type="component" value="Unassembled WGS sequence"/>
</dbReference>
<keyword evidence="3" id="KW-1185">Reference proteome</keyword>
<evidence type="ECO:0000313" key="2">
    <source>
        <dbReference type="EMBL" id="PRT53505.1"/>
    </source>
</evidence>
<keyword evidence="1" id="KW-0343">GTPase activation</keyword>
<organism evidence="2 3">
    <name type="scientific">Wickerhamiella sorbophila</name>
    <dbReference type="NCBI Taxonomy" id="45607"/>
    <lineage>
        <taxon>Eukaryota</taxon>
        <taxon>Fungi</taxon>
        <taxon>Dikarya</taxon>
        <taxon>Ascomycota</taxon>
        <taxon>Saccharomycotina</taxon>
        <taxon>Dipodascomycetes</taxon>
        <taxon>Dipodascales</taxon>
        <taxon>Trichomonascaceae</taxon>
        <taxon>Wickerhamiella</taxon>
    </lineage>
</organism>
<dbReference type="PANTHER" id="PTHR20913:SF7">
    <property type="entry name" value="RE60063P"/>
    <property type="match status" value="1"/>
</dbReference>
<name>A0A2T0FEV2_9ASCO</name>
<dbReference type="InterPro" id="IPR035969">
    <property type="entry name" value="Rab-GAP_TBC_sf"/>
</dbReference>
<dbReference type="GO" id="GO:0006888">
    <property type="term" value="P:endoplasmic reticulum to Golgi vesicle-mediated transport"/>
    <property type="evidence" value="ECO:0007669"/>
    <property type="project" value="TreeGrafter"/>
</dbReference>
<evidence type="ECO:0000256" key="1">
    <source>
        <dbReference type="ARBA" id="ARBA00022468"/>
    </source>
</evidence>